<dbReference type="Proteomes" id="UP001269968">
    <property type="component" value="Unassembled WGS sequence"/>
</dbReference>
<proteinExistence type="predicted"/>
<sequence length="166" mass="17484">MMAGFQKTVRFSQGYGVVGEASHDGPLRAKPGVLNSTKPANNVWGRVFTLNSDSETVQAGGTGVFWGVMTSPKTGLYLGRIGDDEAPHLPNGVVGEFTDMGEITVRVSTAVDYGDVLGYQTADGVIVHIEDPENIPAGVVVIPNASIRRVRQADASGGLISLRLTN</sequence>
<organism evidence="1 2">
    <name type="scientific">Pectobacterium brasiliense</name>
    <dbReference type="NCBI Taxonomy" id="180957"/>
    <lineage>
        <taxon>Bacteria</taxon>
        <taxon>Pseudomonadati</taxon>
        <taxon>Pseudomonadota</taxon>
        <taxon>Gammaproteobacteria</taxon>
        <taxon>Enterobacterales</taxon>
        <taxon>Pectobacteriaceae</taxon>
        <taxon>Pectobacterium</taxon>
    </lineage>
</organism>
<accession>A0AAW9H8Q9</accession>
<dbReference type="AlphaFoldDB" id="A0AAW9H8Q9"/>
<comment type="caution">
    <text evidence="1">The sequence shown here is derived from an EMBL/GenBank/DDBJ whole genome shotgun (WGS) entry which is preliminary data.</text>
</comment>
<evidence type="ECO:0000313" key="2">
    <source>
        <dbReference type="Proteomes" id="UP001269968"/>
    </source>
</evidence>
<dbReference type="InterPro" id="IPR054438">
    <property type="entry name" value="Struct_cement_gp24/gp6"/>
</dbReference>
<protein>
    <submittedName>
        <fullName evidence="1">Uncharacterized protein</fullName>
    </submittedName>
</protein>
<dbReference type="Pfam" id="PF22758">
    <property type="entry name" value="Phage_cement"/>
    <property type="match status" value="1"/>
</dbReference>
<evidence type="ECO:0000313" key="1">
    <source>
        <dbReference type="EMBL" id="MDY4380351.1"/>
    </source>
</evidence>
<name>A0AAW9H8Q9_9GAMM</name>
<reference evidence="1" key="1">
    <citation type="submission" date="2023-11" db="EMBL/GenBank/DDBJ databases">
        <title>Comparative genomics revealed phylogeny of phytopathogenic Pectobacterium aroidearum based on whole-genome sequencing and function of putative horizontal acquire islands in P. aroidearum PccS1.</title>
        <authorList>
            <person name="Fan J."/>
            <person name="Yang L."/>
        </authorList>
    </citation>
    <scope>NUCLEOTIDE SEQUENCE</scope>
    <source>
        <strain evidence="1">NJAU140</strain>
    </source>
</reference>
<gene>
    <name evidence="1" type="ORF">SOV92_21525</name>
</gene>
<dbReference type="RefSeq" id="WP_320715212.1">
    <property type="nucleotide sequence ID" value="NZ_JAXHOZ010000091.1"/>
</dbReference>
<dbReference type="EMBL" id="JAXHOZ010000091">
    <property type="protein sequence ID" value="MDY4380351.1"/>
    <property type="molecule type" value="Genomic_DNA"/>
</dbReference>